<dbReference type="AlphaFoldDB" id="A0A6L7GIF9"/>
<comment type="caution">
    <text evidence="2">The sequence shown here is derived from an EMBL/GenBank/DDBJ whole genome shotgun (WGS) entry which is preliminary data.</text>
</comment>
<feature type="transmembrane region" description="Helical" evidence="1">
    <location>
        <begin position="12"/>
        <end position="31"/>
    </location>
</feature>
<keyword evidence="1" id="KW-0472">Membrane</keyword>
<name>A0A6L7GIF9_9SPHN</name>
<keyword evidence="3" id="KW-1185">Reference proteome</keyword>
<dbReference type="Proteomes" id="UP000473531">
    <property type="component" value="Unassembled WGS sequence"/>
</dbReference>
<protein>
    <submittedName>
        <fullName evidence="2">Uncharacterized protein</fullName>
    </submittedName>
</protein>
<keyword evidence="1" id="KW-0812">Transmembrane</keyword>
<feature type="transmembrane region" description="Helical" evidence="1">
    <location>
        <begin position="43"/>
        <end position="63"/>
    </location>
</feature>
<reference evidence="2 3" key="1">
    <citation type="submission" date="2019-12" db="EMBL/GenBank/DDBJ databases">
        <title>Genomic-based taxomic classification of the family Erythrobacteraceae.</title>
        <authorList>
            <person name="Xu L."/>
        </authorList>
    </citation>
    <scope>NUCLEOTIDE SEQUENCE [LARGE SCALE GENOMIC DNA]</scope>
    <source>
        <strain evidence="2 3">KCTC 52259</strain>
    </source>
</reference>
<evidence type="ECO:0000313" key="3">
    <source>
        <dbReference type="Proteomes" id="UP000473531"/>
    </source>
</evidence>
<proteinExistence type="predicted"/>
<dbReference type="OrthoDB" id="119964at2"/>
<organism evidence="2 3">
    <name type="scientific">Allopontixanthobacter confluentis</name>
    <dbReference type="NCBI Taxonomy" id="1849021"/>
    <lineage>
        <taxon>Bacteria</taxon>
        <taxon>Pseudomonadati</taxon>
        <taxon>Pseudomonadota</taxon>
        <taxon>Alphaproteobacteria</taxon>
        <taxon>Sphingomonadales</taxon>
        <taxon>Erythrobacteraceae</taxon>
        <taxon>Allopontixanthobacter</taxon>
    </lineage>
</organism>
<dbReference type="RefSeq" id="WP_160601885.1">
    <property type="nucleotide sequence ID" value="NZ_WTYU01000002.1"/>
</dbReference>
<keyword evidence="1" id="KW-1133">Transmembrane helix</keyword>
<evidence type="ECO:0000256" key="1">
    <source>
        <dbReference type="SAM" id="Phobius"/>
    </source>
</evidence>
<gene>
    <name evidence="2" type="ORF">GRI44_11380</name>
</gene>
<evidence type="ECO:0000313" key="2">
    <source>
        <dbReference type="EMBL" id="MXP15350.1"/>
    </source>
</evidence>
<feature type="transmembrane region" description="Helical" evidence="1">
    <location>
        <begin position="112"/>
        <end position="133"/>
    </location>
</feature>
<feature type="transmembrane region" description="Helical" evidence="1">
    <location>
        <begin position="83"/>
        <end position="100"/>
    </location>
</feature>
<dbReference type="EMBL" id="WTYU01000002">
    <property type="protein sequence ID" value="MXP15350.1"/>
    <property type="molecule type" value="Genomic_DNA"/>
</dbReference>
<accession>A0A6L7GIF9</accession>
<sequence>MVCTSNQQAQRAYLKRMGISMAVYIAALFTGEYLVGRELVDRPVVWLLGLLPGLAIVGAFYAIGKLITETPDEFIRMLIVRQTLVATGFALSLATIWGFLENFELVPHVDAYWVAILWFLGFGIGAVSNRITYGAWGQLR</sequence>